<keyword evidence="1" id="KW-0238">DNA-binding</keyword>
<gene>
    <name evidence="1" type="ORF">H8S64_15635</name>
</gene>
<name>A0ABR7D3N0_9BACT</name>
<reference evidence="1 2" key="1">
    <citation type="submission" date="2020-08" db="EMBL/GenBank/DDBJ databases">
        <title>Genome public.</title>
        <authorList>
            <person name="Liu C."/>
            <person name="Sun Q."/>
        </authorList>
    </citation>
    <scope>NUCLEOTIDE SEQUENCE [LARGE SCALE GENOMIC DNA]</scope>
    <source>
        <strain evidence="1 2">NSJ-56</strain>
    </source>
</reference>
<dbReference type="InterPro" id="IPR058532">
    <property type="entry name" value="YjbR/MT2646/Rv2570-like"/>
</dbReference>
<evidence type="ECO:0000313" key="2">
    <source>
        <dbReference type="Proteomes" id="UP000646484"/>
    </source>
</evidence>
<dbReference type="EMBL" id="JACOOH010000007">
    <property type="protein sequence ID" value="MBC5622528.1"/>
    <property type="molecule type" value="Genomic_DNA"/>
</dbReference>
<dbReference type="PANTHER" id="PTHR35145:SF1">
    <property type="entry name" value="CYTOPLASMIC PROTEIN"/>
    <property type="match status" value="1"/>
</dbReference>
<accession>A0ABR7D3N0</accession>
<dbReference type="InterPro" id="IPR038056">
    <property type="entry name" value="YjbR-like_sf"/>
</dbReference>
<dbReference type="InterPro" id="IPR007351">
    <property type="entry name" value="YjbR"/>
</dbReference>
<keyword evidence="2" id="KW-1185">Reference proteome</keyword>
<dbReference type="Proteomes" id="UP000646484">
    <property type="component" value="Unassembled WGS sequence"/>
</dbReference>
<sequence length="127" mass="15149">MNIEEFRELCLSFPHTTEEFPFDETTLVFKVFNKMFTYADIMPFETIALKCDPDRAIELREKYPEITPAYHSNKKHWNGVYMHGSLSDKFIEELVEHSYREVIKKLPKSFVQKNFPEFSLTESNRKS</sequence>
<dbReference type="SUPFAM" id="SSF142906">
    <property type="entry name" value="YjbR-like"/>
    <property type="match status" value="1"/>
</dbReference>
<dbReference type="PANTHER" id="PTHR35145">
    <property type="entry name" value="CYTOPLASMIC PROTEIN-RELATED"/>
    <property type="match status" value="1"/>
</dbReference>
<comment type="caution">
    <text evidence="1">The sequence shown here is derived from an EMBL/GenBank/DDBJ whole genome shotgun (WGS) entry which is preliminary data.</text>
</comment>
<organism evidence="1 2">
    <name type="scientific">Butyricimonas hominis</name>
    <dbReference type="NCBI Taxonomy" id="2763032"/>
    <lineage>
        <taxon>Bacteria</taxon>
        <taxon>Pseudomonadati</taxon>
        <taxon>Bacteroidota</taxon>
        <taxon>Bacteroidia</taxon>
        <taxon>Bacteroidales</taxon>
        <taxon>Odoribacteraceae</taxon>
        <taxon>Butyricimonas</taxon>
    </lineage>
</organism>
<dbReference type="RefSeq" id="WP_099289968.1">
    <property type="nucleotide sequence ID" value="NZ_JACOOH010000007.1"/>
</dbReference>
<dbReference type="Gene3D" id="3.90.1150.30">
    <property type="match status" value="1"/>
</dbReference>
<evidence type="ECO:0000313" key="1">
    <source>
        <dbReference type="EMBL" id="MBC5622528.1"/>
    </source>
</evidence>
<proteinExistence type="predicted"/>
<dbReference type="GO" id="GO:0003677">
    <property type="term" value="F:DNA binding"/>
    <property type="evidence" value="ECO:0007669"/>
    <property type="project" value="UniProtKB-KW"/>
</dbReference>
<protein>
    <submittedName>
        <fullName evidence="1">MmcQ/YjbR family DNA-binding protein</fullName>
    </submittedName>
</protein>
<dbReference type="Pfam" id="PF04237">
    <property type="entry name" value="YjbR"/>
    <property type="match status" value="1"/>
</dbReference>